<dbReference type="AlphaFoldDB" id="A0AA38SB23"/>
<reference evidence="1" key="1">
    <citation type="submission" date="2023-03" db="EMBL/GenBank/DDBJ databases">
        <title>Chromosome-scale reference genome and RAD-based genetic map of yellow starthistle (Centaurea solstitialis) reveal putative structural variation and QTLs associated with invader traits.</title>
        <authorList>
            <person name="Reatini B."/>
            <person name="Cang F.A."/>
            <person name="Jiang Q."/>
            <person name="Mckibben M.T.W."/>
            <person name="Barker M.S."/>
            <person name="Rieseberg L.H."/>
            <person name="Dlugosch K.M."/>
        </authorList>
    </citation>
    <scope>NUCLEOTIDE SEQUENCE</scope>
    <source>
        <strain evidence="1">CAN-66</strain>
        <tissue evidence="1">Leaf</tissue>
    </source>
</reference>
<accession>A0AA38SB23</accession>
<evidence type="ECO:0000313" key="2">
    <source>
        <dbReference type="Proteomes" id="UP001172457"/>
    </source>
</evidence>
<sequence>MIILELPVIRIQKGVQFHFKSFRQTKRLLRTLTLYHQAKDRVRSGSEPLITSNLKFTHQSLLMRE</sequence>
<keyword evidence="2" id="KW-1185">Reference proteome</keyword>
<proteinExistence type="predicted"/>
<dbReference type="Proteomes" id="UP001172457">
    <property type="component" value="Chromosome 8"/>
</dbReference>
<protein>
    <submittedName>
        <fullName evidence="1">Uncharacterized protein</fullName>
    </submittedName>
</protein>
<evidence type="ECO:0000313" key="1">
    <source>
        <dbReference type="EMBL" id="KAJ9539460.1"/>
    </source>
</evidence>
<comment type="caution">
    <text evidence="1">The sequence shown here is derived from an EMBL/GenBank/DDBJ whole genome shotgun (WGS) entry which is preliminary data.</text>
</comment>
<gene>
    <name evidence="1" type="ORF">OSB04_032193</name>
</gene>
<name>A0AA38SB23_9ASTR</name>
<organism evidence="1 2">
    <name type="scientific">Centaurea solstitialis</name>
    <name type="common">yellow star-thistle</name>
    <dbReference type="NCBI Taxonomy" id="347529"/>
    <lineage>
        <taxon>Eukaryota</taxon>
        <taxon>Viridiplantae</taxon>
        <taxon>Streptophyta</taxon>
        <taxon>Embryophyta</taxon>
        <taxon>Tracheophyta</taxon>
        <taxon>Spermatophyta</taxon>
        <taxon>Magnoliopsida</taxon>
        <taxon>eudicotyledons</taxon>
        <taxon>Gunneridae</taxon>
        <taxon>Pentapetalae</taxon>
        <taxon>asterids</taxon>
        <taxon>campanulids</taxon>
        <taxon>Asterales</taxon>
        <taxon>Asteraceae</taxon>
        <taxon>Carduoideae</taxon>
        <taxon>Cardueae</taxon>
        <taxon>Centaureinae</taxon>
        <taxon>Centaurea</taxon>
    </lineage>
</organism>
<dbReference type="EMBL" id="JARYMX010000008">
    <property type="protein sequence ID" value="KAJ9539460.1"/>
    <property type="molecule type" value="Genomic_DNA"/>
</dbReference>